<dbReference type="Pfam" id="PF12893">
    <property type="entry name" value="Lumazine_bd_2"/>
    <property type="match status" value="1"/>
</dbReference>
<gene>
    <name evidence="1" type="ORF">ACFFJH_03785</name>
</gene>
<dbReference type="InterPro" id="IPR032710">
    <property type="entry name" value="NTF2-like_dom_sf"/>
</dbReference>
<name>A0ABV6IAT6_9BURK</name>
<dbReference type="InterPro" id="IPR039437">
    <property type="entry name" value="FrzH/put_lumazine-bd"/>
</dbReference>
<dbReference type="EMBL" id="JBHLXJ010000003">
    <property type="protein sequence ID" value="MFC0348917.1"/>
    <property type="molecule type" value="Genomic_DNA"/>
</dbReference>
<dbReference type="Proteomes" id="UP001589844">
    <property type="component" value="Unassembled WGS sequence"/>
</dbReference>
<keyword evidence="2" id="KW-1185">Reference proteome</keyword>
<sequence>MKLRSAIFSINLFFAFYLLFGLMARAESFSLFPAMVGADLSQNGQKQFAAEEKTELNQIRLVLTDYIEGTANGEPDRVRHAFHDELNLYSVKNENLEVWKGKTYIDNIQIGKKNTRQGRIVSIDYEKDVAIAKIDILVPGFRLFTDYLMLAKLNGNWKIIHKSFTSRSVTSR</sequence>
<proteinExistence type="predicted"/>
<evidence type="ECO:0000313" key="1">
    <source>
        <dbReference type="EMBL" id="MFC0348917.1"/>
    </source>
</evidence>
<dbReference type="Gene3D" id="3.10.450.50">
    <property type="match status" value="1"/>
</dbReference>
<protein>
    <submittedName>
        <fullName evidence="1">Nuclear transport factor 2 family protein</fullName>
    </submittedName>
</protein>
<reference evidence="1 2" key="1">
    <citation type="submission" date="2024-09" db="EMBL/GenBank/DDBJ databases">
        <authorList>
            <person name="Sun Q."/>
            <person name="Mori K."/>
        </authorList>
    </citation>
    <scope>NUCLEOTIDE SEQUENCE [LARGE SCALE GENOMIC DNA]</scope>
    <source>
        <strain evidence="1 2">CCM 8677</strain>
    </source>
</reference>
<comment type="caution">
    <text evidence="1">The sequence shown here is derived from an EMBL/GenBank/DDBJ whole genome shotgun (WGS) entry which is preliminary data.</text>
</comment>
<accession>A0ABV6IAT6</accession>
<dbReference type="SUPFAM" id="SSF54427">
    <property type="entry name" value="NTF2-like"/>
    <property type="match status" value="1"/>
</dbReference>
<organism evidence="1 2">
    <name type="scientific">Undibacterium danionis</name>
    <dbReference type="NCBI Taxonomy" id="1812100"/>
    <lineage>
        <taxon>Bacteria</taxon>
        <taxon>Pseudomonadati</taxon>
        <taxon>Pseudomonadota</taxon>
        <taxon>Betaproteobacteria</taxon>
        <taxon>Burkholderiales</taxon>
        <taxon>Oxalobacteraceae</taxon>
        <taxon>Undibacterium</taxon>
    </lineage>
</organism>
<evidence type="ECO:0000313" key="2">
    <source>
        <dbReference type="Proteomes" id="UP001589844"/>
    </source>
</evidence>
<dbReference type="RefSeq" id="WP_390210164.1">
    <property type="nucleotide sequence ID" value="NZ_JBHLXJ010000003.1"/>
</dbReference>